<accession>A0A0B6AST1</accession>
<organism evidence="1 2">
    <name type="scientific">Priestia megaterium (strain ATCC 14581 / DSM 32 / CCUG 1817 / JCM 2506 / NBRC 15308 / NCIMB 9376 / NCTC 10342 / NRRL B-14308 / VKM B-512 / Ford 19)</name>
    <name type="common">Bacillus megaterium</name>
    <dbReference type="NCBI Taxonomy" id="1348623"/>
    <lineage>
        <taxon>Bacteria</taxon>
        <taxon>Bacillati</taxon>
        <taxon>Bacillota</taxon>
        <taxon>Bacilli</taxon>
        <taxon>Bacillales</taxon>
        <taxon>Bacillaceae</taxon>
        <taxon>Priestia</taxon>
    </lineage>
</organism>
<dbReference type="Proteomes" id="UP000031829">
    <property type="component" value="Chromosome"/>
</dbReference>
<dbReference type="KEGG" id="bmeg:BG04_715"/>
<name>A0A0B6AST1_PRIM2</name>
<reference evidence="1 2" key="1">
    <citation type="journal article" date="2015" name="Genome Announc.">
        <title>Complete genome sequences for 35 biothreat assay-relevant bacillus species.</title>
        <authorList>
            <person name="Johnson S.L."/>
            <person name="Daligault H.E."/>
            <person name="Davenport K.W."/>
            <person name="Jaissle J."/>
            <person name="Frey K.G."/>
            <person name="Ladner J.T."/>
            <person name="Broomall S.M."/>
            <person name="Bishop-Lilly K.A."/>
            <person name="Bruce D.C."/>
            <person name="Gibbons H.S."/>
            <person name="Coyne S.R."/>
            <person name="Lo C.C."/>
            <person name="Meincke L."/>
            <person name="Munk A.C."/>
            <person name="Koroleva G.I."/>
            <person name="Rosenzweig C.N."/>
            <person name="Palacios G.F."/>
            <person name="Redden C.L."/>
            <person name="Minogue T.D."/>
            <person name="Chain P.S."/>
        </authorList>
    </citation>
    <scope>NUCLEOTIDE SEQUENCE [LARGE SCALE GENOMIC DNA]</scope>
    <source>
        <strain evidence="2">ATCC 14581 / DSM 32 / JCM 2506 / NBRC 15308 / NCIMB 9376 / NCTC 10342 / NRRL B-14308 / VKM B-512</strain>
    </source>
</reference>
<dbReference type="Pfam" id="PF14172">
    <property type="entry name" value="DUF4309"/>
    <property type="match status" value="1"/>
</dbReference>
<dbReference type="InterPro" id="IPR025453">
    <property type="entry name" value="DUF4309"/>
</dbReference>
<dbReference type="GeneID" id="93644205"/>
<evidence type="ECO:0000313" key="1">
    <source>
        <dbReference type="EMBL" id="AJI23763.1"/>
    </source>
</evidence>
<gene>
    <name evidence="1" type="ORF">BG04_715</name>
</gene>
<dbReference type="RefSeq" id="WP_034649710.1">
    <property type="nucleotide sequence ID" value="NZ_BCVB01000001.1"/>
</dbReference>
<protein>
    <recommendedName>
        <fullName evidence="3">DUF4309 domain-containing protein</fullName>
    </recommendedName>
</protein>
<dbReference type="AlphaFoldDB" id="A0A0B6AST1"/>
<sequence length="194" mass="21358">MKMKQRISKAAAAATITGIAAFGFAPVAQFDTPAHAATSQETNSQSQTAVKNINEIYNAAVKGEVPRLTVDFKIGKTLRQDVRDQFGPPPEGSSNNFDYYHAEMGHPGYAFGYDQNNVINEIRYFGTNVERQTNLGSITQANLKKELGQPNFTGKVKGDGTTQTKYTYHAGAYDLEFIFDDSKTLNHVNLVKKP</sequence>
<proteinExistence type="predicted"/>
<dbReference type="EMBL" id="CP009920">
    <property type="protein sequence ID" value="AJI23763.1"/>
    <property type="molecule type" value="Genomic_DNA"/>
</dbReference>
<dbReference type="HOGENOM" id="CLU_1431898_0_0_9"/>
<evidence type="ECO:0008006" key="3">
    <source>
        <dbReference type="Google" id="ProtNLM"/>
    </source>
</evidence>
<evidence type="ECO:0000313" key="2">
    <source>
        <dbReference type="Proteomes" id="UP000031829"/>
    </source>
</evidence>